<organism evidence="11 12">
    <name type="scientific">Hebeloma cylindrosporum</name>
    <dbReference type="NCBI Taxonomy" id="76867"/>
    <lineage>
        <taxon>Eukaryota</taxon>
        <taxon>Fungi</taxon>
        <taxon>Dikarya</taxon>
        <taxon>Basidiomycota</taxon>
        <taxon>Agaricomycotina</taxon>
        <taxon>Agaricomycetes</taxon>
        <taxon>Agaricomycetidae</taxon>
        <taxon>Agaricales</taxon>
        <taxon>Agaricineae</taxon>
        <taxon>Hymenogastraceae</taxon>
        <taxon>Hebeloma</taxon>
    </lineage>
</organism>
<gene>
    <name evidence="11" type="ORF">M413DRAFT_448279</name>
</gene>
<dbReference type="PROSITE" id="PS50011">
    <property type="entry name" value="PROTEIN_KINASE_DOM"/>
    <property type="match status" value="1"/>
</dbReference>
<keyword evidence="2" id="KW-0808">Transferase</keyword>
<keyword evidence="3 7" id="KW-0547">Nucleotide-binding</keyword>
<keyword evidence="12" id="KW-1185">Reference proteome</keyword>
<feature type="compositionally biased region" description="Basic and acidic residues" evidence="9">
    <location>
        <begin position="319"/>
        <end position="340"/>
    </location>
</feature>
<feature type="binding site" evidence="7">
    <location>
        <position position="138"/>
    </location>
    <ligand>
        <name>ATP</name>
        <dbReference type="ChEBI" id="CHEBI:30616"/>
    </ligand>
</feature>
<dbReference type="FunFam" id="3.30.200.20:FF:000040">
    <property type="entry name" value="Dual specificity mitogen-activated protein kinase kinase"/>
    <property type="match status" value="1"/>
</dbReference>
<evidence type="ECO:0000259" key="10">
    <source>
        <dbReference type="PROSITE" id="PS50011"/>
    </source>
</evidence>
<dbReference type="HOGENOM" id="CLU_000288_63_23_1"/>
<evidence type="ECO:0000256" key="2">
    <source>
        <dbReference type="ARBA" id="ARBA00022679"/>
    </source>
</evidence>
<keyword evidence="1 8" id="KW-0723">Serine/threonine-protein kinase</keyword>
<comment type="similarity">
    <text evidence="6">Belongs to the protein kinase superfamily. STE Ser/Thr protein kinase family. MAP kinase kinase subfamily.</text>
</comment>
<dbReference type="Gene3D" id="1.10.510.10">
    <property type="entry name" value="Transferase(Phosphotransferase) domain 1"/>
    <property type="match status" value="1"/>
</dbReference>
<evidence type="ECO:0000256" key="7">
    <source>
        <dbReference type="PROSITE-ProRule" id="PRU10141"/>
    </source>
</evidence>
<feature type="region of interest" description="Disordered" evidence="9">
    <location>
        <begin position="25"/>
        <end position="62"/>
    </location>
</feature>
<evidence type="ECO:0000313" key="12">
    <source>
        <dbReference type="Proteomes" id="UP000053424"/>
    </source>
</evidence>
<dbReference type="SMART" id="SM00220">
    <property type="entry name" value="S_TKc"/>
    <property type="match status" value="1"/>
</dbReference>
<dbReference type="Proteomes" id="UP000053424">
    <property type="component" value="Unassembled WGS sequence"/>
</dbReference>
<dbReference type="OrthoDB" id="10252354at2759"/>
<dbReference type="InterPro" id="IPR008271">
    <property type="entry name" value="Ser/Thr_kinase_AS"/>
</dbReference>
<evidence type="ECO:0000313" key="11">
    <source>
        <dbReference type="EMBL" id="KIM37765.1"/>
    </source>
</evidence>
<evidence type="ECO:0000256" key="1">
    <source>
        <dbReference type="ARBA" id="ARBA00022527"/>
    </source>
</evidence>
<dbReference type="GO" id="GO:0005524">
    <property type="term" value="F:ATP binding"/>
    <property type="evidence" value="ECO:0007669"/>
    <property type="project" value="UniProtKB-UniRule"/>
</dbReference>
<dbReference type="Gene3D" id="3.30.200.20">
    <property type="entry name" value="Phosphorylase Kinase, domain 1"/>
    <property type="match status" value="1"/>
</dbReference>
<reference evidence="11 12" key="1">
    <citation type="submission" date="2014-04" db="EMBL/GenBank/DDBJ databases">
        <authorList>
            <consortium name="DOE Joint Genome Institute"/>
            <person name="Kuo A."/>
            <person name="Gay G."/>
            <person name="Dore J."/>
            <person name="Kohler A."/>
            <person name="Nagy L.G."/>
            <person name="Floudas D."/>
            <person name="Copeland A."/>
            <person name="Barry K.W."/>
            <person name="Cichocki N."/>
            <person name="Veneault-Fourrey C."/>
            <person name="LaButti K."/>
            <person name="Lindquist E.A."/>
            <person name="Lipzen A."/>
            <person name="Lundell T."/>
            <person name="Morin E."/>
            <person name="Murat C."/>
            <person name="Sun H."/>
            <person name="Tunlid A."/>
            <person name="Henrissat B."/>
            <person name="Grigoriev I.V."/>
            <person name="Hibbett D.S."/>
            <person name="Martin F."/>
            <person name="Nordberg H.P."/>
            <person name="Cantor M.N."/>
            <person name="Hua S.X."/>
        </authorList>
    </citation>
    <scope>NUCLEOTIDE SEQUENCE [LARGE SCALE GENOMIC DNA]</scope>
    <source>
        <strain evidence="12">h7</strain>
    </source>
</reference>
<dbReference type="InterPro" id="IPR000719">
    <property type="entry name" value="Prot_kinase_dom"/>
</dbReference>
<dbReference type="PANTHER" id="PTHR47448">
    <property type="entry name" value="DUAL SPECIFICITY MITOGEN-ACTIVATED PROTEIN KINASE KINASE DSOR1-LIKE PROTEIN"/>
    <property type="match status" value="1"/>
</dbReference>
<dbReference type="InterPro" id="IPR017441">
    <property type="entry name" value="Protein_kinase_ATP_BS"/>
</dbReference>
<evidence type="ECO:0000256" key="5">
    <source>
        <dbReference type="ARBA" id="ARBA00022840"/>
    </source>
</evidence>
<dbReference type="GO" id="GO:0000165">
    <property type="term" value="P:MAPK cascade"/>
    <property type="evidence" value="ECO:0007669"/>
    <property type="project" value="UniProtKB-ARBA"/>
</dbReference>
<sequence>MSTSAVGYTPSSTPLRTKRNFKALKLPDDPIVPPSLSTDPVATRPAPVPGAKKRPPPLGGEAATHGFVLDPGLPAESPATGRRSAMHATISRTLAKFDFKKLDLKNDDLRKLADLGQGNGGSVVKVEHVPTGTLMAKKIVMIDAKSSVRKQILRELQIMHECHSEYIISCFGSFLAEPNICICMEFMDKGSFDSIYKKIGAIDINVVCLVAHSVLEGLTYLYDVHRIIHRDIKPSNILLNSEGEIKLCDFGVSGELINSIAKTFVGTSIYMSPERIQGAEYSVKSDIWSLGITLIELATGQFPFCDVEDDDNLSDLEEERGSDSDDPSDLKNKTPTHRDSTFAFNKRNKNKRLSKRASKGMAFDADGMSSMSIIELMHQIVREPAPRLGPQFSEEEEEFVDACLMKDPDERHSPKTLLEYRWMDDARDSTFDLRRWTTTF</sequence>
<dbReference type="STRING" id="686832.A0A0C3BM29"/>
<dbReference type="PROSITE" id="PS00107">
    <property type="entry name" value="PROTEIN_KINASE_ATP"/>
    <property type="match status" value="1"/>
</dbReference>
<evidence type="ECO:0000256" key="4">
    <source>
        <dbReference type="ARBA" id="ARBA00022777"/>
    </source>
</evidence>
<dbReference type="GO" id="GO:0004674">
    <property type="term" value="F:protein serine/threonine kinase activity"/>
    <property type="evidence" value="ECO:0007669"/>
    <property type="project" value="UniProtKB-KW"/>
</dbReference>
<dbReference type="InterPro" id="IPR011009">
    <property type="entry name" value="Kinase-like_dom_sf"/>
</dbReference>
<dbReference type="SUPFAM" id="SSF56112">
    <property type="entry name" value="Protein kinase-like (PK-like)"/>
    <property type="match status" value="1"/>
</dbReference>
<keyword evidence="5 7" id="KW-0067">ATP-binding</keyword>
<name>A0A0C3BM29_HEBCY</name>
<evidence type="ECO:0000256" key="9">
    <source>
        <dbReference type="SAM" id="MobiDB-lite"/>
    </source>
</evidence>
<evidence type="ECO:0000256" key="3">
    <source>
        <dbReference type="ARBA" id="ARBA00022741"/>
    </source>
</evidence>
<dbReference type="GO" id="GO:0004712">
    <property type="term" value="F:protein serine/threonine/tyrosine kinase activity"/>
    <property type="evidence" value="ECO:0007669"/>
    <property type="project" value="UniProtKB-ARBA"/>
</dbReference>
<evidence type="ECO:0000256" key="6">
    <source>
        <dbReference type="ARBA" id="ARBA00038035"/>
    </source>
</evidence>
<evidence type="ECO:0000256" key="8">
    <source>
        <dbReference type="RuleBase" id="RU000304"/>
    </source>
</evidence>
<dbReference type="EMBL" id="KN831795">
    <property type="protein sequence ID" value="KIM37765.1"/>
    <property type="molecule type" value="Genomic_DNA"/>
</dbReference>
<reference evidence="12" key="2">
    <citation type="submission" date="2015-01" db="EMBL/GenBank/DDBJ databases">
        <title>Evolutionary Origins and Diversification of the Mycorrhizal Mutualists.</title>
        <authorList>
            <consortium name="DOE Joint Genome Institute"/>
            <consortium name="Mycorrhizal Genomics Consortium"/>
            <person name="Kohler A."/>
            <person name="Kuo A."/>
            <person name="Nagy L.G."/>
            <person name="Floudas D."/>
            <person name="Copeland A."/>
            <person name="Barry K.W."/>
            <person name="Cichocki N."/>
            <person name="Veneault-Fourrey C."/>
            <person name="LaButti K."/>
            <person name="Lindquist E.A."/>
            <person name="Lipzen A."/>
            <person name="Lundell T."/>
            <person name="Morin E."/>
            <person name="Murat C."/>
            <person name="Riley R."/>
            <person name="Ohm R."/>
            <person name="Sun H."/>
            <person name="Tunlid A."/>
            <person name="Henrissat B."/>
            <person name="Grigoriev I.V."/>
            <person name="Hibbett D.S."/>
            <person name="Martin F."/>
        </authorList>
    </citation>
    <scope>NUCLEOTIDE SEQUENCE [LARGE SCALE GENOMIC DNA]</scope>
    <source>
        <strain evidence="12">h7</strain>
    </source>
</reference>
<feature type="domain" description="Protein kinase" evidence="10">
    <location>
        <begin position="109"/>
        <end position="423"/>
    </location>
</feature>
<dbReference type="InterPro" id="IPR050915">
    <property type="entry name" value="MAP_kinase_kinase"/>
</dbReference>
<feature type="region of interest" description="Disordered" evidence="9">
    <location>
        <begin position="314"/>
        <end position="345"/>
    </location>
</feature>
<proteinExistence type="inferred from homology"/>
<accession>A0A0C3BM29</accession>
<protein>
    <recommendedName>
        <fullName evidence="10">Protein kinase domain-containing protein</fullName>
    </recommendedName>
</protein>
<keyword evidence="4" id="KW-0418">Kinase</keyword>
<dbReference type="Pfam" id="PF00069">
    <property type="entry name" value="Pkinase"/>
    <property type="match status" value="1"/>
</dbReference>
<dbReference type="AlphaFoldDB" id="A0A0C3BM29"/>
<dbReference type="PROSITE" id="PS00108">
    <property type="entry name" value="PROTEIN_KINASE_ST"/>
    <property type="match status" value="1"/>
</dbReference>
<dbReference type="PANTHER" id="PTHR47448:SF1">
    <property type="entry name" value="SERINE_THREONINE-PROTEIN KINASE STE7 HOMOLOG"/>
    <property type="match status" value="1"/>
</dbReference>